<dbReference type="PROSITE" id="PS00095">
    <property type="entry name" value="C5_MTASE_2"/>
    <property type="match status" value="1"/>
</dbReference>
<evidence type="ECO:0000256" key="5">
    <source>
        <dbReference type="ARBA" id="ARBA00022747"/>
    </source>
</evidence>
<dbReference type="PROSITE" id="PS51679">
    <property type="entry name" value="SAM_MT_C5"/>
    <property type="match status" value="1"/>
</dbReference>
<protein>
    <recommendedName>
        <fullName evidence="1">DNA (cytosine-5-)-methyltransferase</fullName>
        <ecNumber evidence="1">2.1.1.37</ecNumber>
    </recommendedName>
</protein>
<comment type="catalytic activity">
    <reaction evidence="6">
        <text>a 2'-deoxycytidine in DNA + S-adenosyl-L-methionine = a 5-methyl-2'-deoxycytidine in DNA + S-adenosyl-L-homocysteine + H(+)</text>
        <dbReference type="Rhea" id="RHEA:13681"/>
        <dbReference type="Rhea" id="RHEA-COMP:11369"/>
        <dbReference type="Rhea" id="RHEA-COMP:11370"/>
        <dbReference type="ChEBI" id="CHEBI:15378"/>
        <dbReference type="ChEBI" id="CHEBI:57856"/>
        <dbReference type="ChEBI" id="CHEBI:59789"/>
        <dbReference type="ChEBI" id="CHEBI:85452"/>
        <dbReference type="ChEBI" id="CHEBI:85454"/>
        <dbReference type="EC" id="2.1.1.37"/>
    </reaction>
</comment>
<dbReference type="AlphaFoldDB" id="A0A1I3Y7Q7"/>
<evidence type="ECO:0000256" key="1">
    <source>
        <dbReference type="ARBA" id="ARBA00011975"/>
    </source>
</evidence>
<keyword evidence="4 7" id="KW-0949">S-adenosyl-L-methionine</keyword>
<dbReference type="PRINTS" id="PR00105">
    <property type="entry name" value="C5METTRFRASE"/>
</dbReference>
<evidence type="ECO:0000256" key="6">
    <source>
        <dbReference type="ARBA" id="ARBA00047422"/>
    </source>
</evidence>
<keyword evidence="5" id="KW-0680">Restriction system</keyword>
<dbReference type="GO" id="GO:0009307">
    <property type="term" value="P:DNA restriction-modification system"/>
    <property type="evidence" value="ECO:0007669"/>
    <property type="project" value="UniProtKB-KW"/>
</dbReference>
<evidence type="ECO:0000313" key="10">
    <source>
        <dbReference type="Proteomes" id="UP000198635"/>
    </source>
</evidence>
<dbReference type="Pfam" id="PF00145">
    <property type="entry name" value="DNA_methylase"/>
    <property type="match status" value="1"/>
</dbReference>
<dbReference type="InterPro" id="IPR050390">
    <property type="entry name" value="C5-Methyltransferase"/>
</dbReference>
<dbReference type="PANTHER" id="PTHR10629">
    <property type="entry name" value="CYTOSINE-SPECIFIC METHYLTRANSFERASE"/>
    <property type="match status" value="1"/>
</dbReference>
<dbReference type="EMBL" id="FORX01000019">
    <property type="protein sequence ID" value="SFK27855.1"/>
    <property type="molecule type" value="Genomic_DNA"/>
</dbReference>
<dbReference type="InterPro" id="IPR029063">
    <property type="entry name" value="SAM-dependent_MTases_sf"/>
</dbReference>
<dbReference type="RefSeq" id="WP_218143787.1">
    <property type="nucleotide sequence ID" value="NZ_FORX01000019.1"/>
</dbReference>
<keyword evidence="2 7" id="KW-0489">Methyltransferase</keyword>
<evidence type="ECO:0000256" key="7">
    <source>
        <dbReference type="PROSITE-ProRule" id="PRU01016"/>
    </source>
</evidence>
<sequence length="371" mass="41624">MLNYKDDTDMVASTKKAKTNTGLKAVDFFCGAGGMTCGLAQAGIQVLAGIDNNAECKETYSINNAPSEFLEYDISELNPPILEDKIGISPNDDELILVGCSPCQYWSKIRTIKKKSEKSAFLLEEFQKFVRHFHPGFVIIENVPGLYKDPKSYLPTFLRFLTDQGYTYAHEVVDSYHHGVPQKRPRYLLIATRLNCGASLPEKEKLTGLRLRDFIGVGNGFPPIEAGHKDDSDFIHTAAGLSEENLRRIKVTPHNGGTRFSWKDDPELQIEAYKEKDNCFRNVYGRAFWDQPAPTITTRFNSLSNGRFGHPEENRAFSLREGATLQTFPKDYVFRCSNESGIAKQIGNAVPPVLAKKIGTHIQRILEHGDI</sequence>
<evidence type="ECO:0000256" key="4">
    <source>
        <dbReference type="ARBA" id="ARBA00022691"/>
    </source>
</evidence>
<dbReference type="GO" id="GO:0044027">
    <property type="term" value="P:negative regulation of gene expression via chromosomal CpG island methylation"/>
    <property type="evidence" value="ECO:0007669"/>
    <property type="project" value="TreeGrafter"/>
</dbReference>
<evidence type="ECO:0000256" key="3">
    <source>
        <dbReference type="ARBA" id="ARBA00022679"/>
    </source>
</evidence>
<dbReference type="Gene3D" id="3.40.50.150">
    <property type="entry name" value="Vaccinia Virus protein VP39"/>
    <property type="match status" value="1"/>
</dbReference>
<dbReference type="InterPro" id="IPR001525">
    <property type="entry name" value="C5_MeTfrase"/>
</dbReference>
<feature type="active site" evidence="7">
    <location>
        <position position="103"/>
    </location>
</feature>
<dbReference type="NCBIfam" id="TIGR00675">
    <property type="entry name" value="dcm"/>
    <property type="match status" value="1"/>
</dbReference>
<organism evidence="9 10">
    <name type="scientific">Desulfomicrobium apsheronum</name>
    <dbReference type="NCBI Taxonomy" id="52560"/>
    <lineage>
        <taxon>Bacteria</taxon>
        <taxon>Pseudomonadati</taxon>
        <taxon>Thermodesulfobacteriota</taxon>
        <taxon>Desulfovibrionia</taxon>
        <taxon>Desulfovibrionales</taxon>
        <taxon>Desulfomicrobiaceae</taxon>
        <taxon>Desulfomicrobium</taxon>
    </lineage>
</organism>
<evidence type="ECO:0000256" key="8">
    <source>
        <dbReference type="RuleBase" id="RU000416"/>
    </source>
</evidence>
<dbReference type="GO" id="GO:0032259">
    <property type="term" value="P:methylation"/>
    <property type="evidence" value="ECO:0007669"/>
    <property type="project" value="UniProtKB-KW"/>
</dbReference>
<accession>A0A1I3Y7Q7</accession>
<dbReference type="EC" id="2.1.1.37" evidence="1"/>
<dbReference type="Gene3D" id="3.90.120.10">
    <property type="entry name" value="DNA Methylase, subunit A, domain 2"/>
    <property type="match status" value="1"/>
</dbReference>
<proteinExistence type="inferred from homology"/>
<dbReference type="PANTHER" id="PTHR10629:SF52">
    <property type="entry name" value="DNA (CYTOSINE-5)-METHYLTRANSFERASE 1"/>
    <property type="match status" value="1"/>
</dbReference>
<dbReference type="SUPFAM" id="SSF53335">
    <property type="entry name" value="S-adenosyl-L-methionine-dependent methyltransferases"/>
    <property type="match status" value="1"/>
</dbReference>
<dbReference type="GO" id="GO:0003677">
    <property type="term" value="F:DNA binding"/>
    <property type="evidence" value="ECO:0007669"/>
    <property type="project" value="TreeGrafter"/>
</dbReference>
<name>A0A1I3Y7Q7_9BACT</name>
<keyword evidence="3 7" id="KW-0808">Transferase</keyword>
<dbReference type="InterPro" id="IPR031303">
    <property type="entry name" value="C5_meth_CS"/>
</dbReference>
<reference evidence="10" key="1">
    <citation type="submission" date="2016-10" db="EMBL/GenBank/DDBJ databases">
        <authorList>
            <person name="Varghese N."/>
            <person name="Submissions S."/>
        </authorList>
    </citation>
    <scope>NUCLEOTIDE SEQUENCE [LARGE SCALE GENOMIC DNA]</scope>
    <source>
        <strain evidence="10">DSM 5918</strain>
    </source>
</reference>
<evidence type="ECO:0000313" key="9">
    <source>
        <dbReference type="EMBL" id="SFK27855.1"/>
    </source>
</evidence>
<dbReference type="STRING" id="52560.SAMN04488082_11918"/>
<evidence type="ECO:0000256" key="2">
    <source>
        <dbReference type="ARBA" id="ARBA00022603"/>
    </source>
</evidence>
<dbReference type="Proteomes" id="UP000198635">
    <property type="component" value="Unassembled WGS sequence"/>
</dbReference>
<gene>
    <name evidence="9" type="ORF">SAMN04488082_11918</name>
</gene>
<keyword evidence="10" id="KW-1185">Reference proteome</keyword>
<dbReference type="GO" id="GO:0003886">
    <property type="term" value="F:DNA (cytosine-5-)-methyltransferase activity"/>
    <property type="evidence" value="ECO:0007669"/>
    <property type="project" value="UniProtKB-EC"/>
</dbReference>
<comment type="similarity">
    <text evidence="7 8">Belongs to the class I-like SAM-binding methyltransferase superfamily. C5-methyltransferase family.</text>
</comment>